<keyword evidence="6" id="KW-1185">Reference proteome</keyword>
<dbReference type="PANTHER" id="PTHR46825">
    <property type="entry name" value="D-ALANYL-D-ALANINE-CARBOXYPEPTIDASE/ENDOPEPTIDASE AMPH"/>
    <property type="match status" value="1"/>
</dbReference>
<dbReference type="Proteomes" id="UP000326570">
    <property type="component" value="Unassembled WGS sequence"/>
</dbReference>
<dbReference type="SUPFAM" id="SSF56601">
    <property type="entry name" value="beta-lactamase/transpeptidase-like"/>
    <property type="match status" value="1"/>
</dbReference>
<evidence type="ECO:0000259" key="4">
    <source>
        <dbReference type="Pfam" id="PF00144"/>
    </source>
</evidence>
<keyword evidence="2" id="KW-0472">Membrane</keyword>
<dbReference type="InterPro" id="IPR050491">
    <property type="entry name" value="AmpC-like"/>
</dbReference>
<dbReference type="AlphaFoldDB" id="A0A5N1J6Y4"/>
<gene>
    <name evidence="5" type="ORF">F0P94_01155</name>
</gene>
<reference evidence="5 6" key="1">
    <citation type="submission" date="2019-09" db="EMBL/GenBank/DDBJ databases">
        <title>Genome sequence of Adhaeribacter sp. M2.</title>
        <authorList>
            <person name="Srinivasan S."/>
        </authorList>
    </citation>
    <scope>NUCLEOTIDE SEQUENCE [LARGE SCALE GENOMIC DNA]</scope>
    <source>
        <strain evidence="5 6">M2</strain>
    </source>
</reference>
<dbReference type="InterPro" id="IPR001466">
    <property type="entry name" value="Beta-lactam-related"/>
</dbReference>
<evidence type="ECO:0000256" key="2">
    <source>
        <dbReference type="ARBA" id="ARBA00023136"/>
    </source>
</evidence>
<evidence type="ECO:0000256" key="3">
    <source>
        <dbReference type="SAM" id="SignalP"/>
    </source>
</evidence>
<feature type="signal peptide" evidence="3">
    <location>
        <begin position="1"/>
        <end position="20"/>
    </location>
</feature>
<evidence type="ECO:0000256" key="1">
    <source>
        <dbReference type="ARBA" id="ARBA00004370"/>
    </source>
</evidence>
<organism evidence="5 6">
    <name type="scientific">Adhaeribacter soli</name>
    <dbReference type="NCBI Taxonomy" id="2607655"/>
    <lineage>
        <taxon>Bacteria</taxon>
        <taxon>Pseudomonadati</taxon>
        <taxon>Bacteroidota</taxon>
        <taxon>Cytophagia</taxon>
        <taxon>Cytophagales</taxon>
        <taxon>Hymenobacteraceae</taxon>
        <taxon>Adhaeribacter</taxon>
    </lineage>
</organism>
<dbReference type="GO" id="GO:0016020">
    <property type="term" value="C:membrane"/>
    <property type="evidence" value="ECO:0007669"/>
    <property type="project" value="UniProtKB-SubCell"/>
</dbReference>
<dbReference type="Pfam" id="PF00144">
    <property type="entry name" value="Beta-lactamase"/>
    <property type="match status" value="1"/>
</dbReference>
<dbReference type="EMBL" id="VTWT01000001">
    <property type="protein sequence ID" value="KAA9345722.1"/>
    <property type="molecule type" value="Genomic_DNA"/>
</dbReference>
<evidence type="ECO:0000313" key="5">
    <source>
        <dbReference type="EMBL" id="KAA9345722.1"/>
    </source>
</evidence>
<name>A0A5N1J6Y4_9BACT</name>
<evidence type="ECO:0000313" key="6">
    <source>
        <dbReference type="Proteomes" id="UP000326570"/>
    </source>
</evidence>
<sequence>MAKFILLALFFFLSLYKVKAQTNEKEVRLSAIRQVLDGYNNHNYKAMKAPWMLLGKVIIPEKSLKNEFEPLFKKYGKAEIDTVTYSSKYEYTAKLRMEKDPAARLFMYFFFNEKGKIEGMGFTSPPFVYRKKRPVNPVSAALLEAGIDSLVKQKYRKSKTHKFNGSVMVLDSGRSVYQKHFGYSDLHLKNSLNDTTLYELASCSKQFTAVAILLLEQQGKLKLTDPVQQFIPDFPYKNITIENLLTHTSGLPDYDKLLSKVWDKSKFATNYDVIELLKKHKPKVLAQPNESFMYSNTGYLVLSVIIEKASGLSYAGFLESAIFKPLGMEHTRVYNTRRSKNEKIENYAYGYVYSNSLNRYVVPDSTKEFQQVIYQDAITGDGTVNSCTRDLILWENELLKPTLISKQNLAKAFTPHRLNNGQPSYYGYGFILNDGQKTERLVYHTGSWPGYLCIIMRFADLQKTIVVLSNNSYDNSLKLADDIAATLVE</sequence>
<keyword evidence="3" id="KW-0732">Signal</keyword>
<accession>A0A5N1J6Y4</accession>
<protein>
    <submittedName>
        <fullName evidence="5">Beta-lactamase family protein</fullName>
    </submittedName>
</protein>
<feature type="domain" description="Beta-lactamase-related" evidence="4">
    <location>
        <begin position="165"/>
        <end position="485"/>
    </location>
</feature>
<comment type="subcellular location">
    <subcellularLocation>
        <location evidence="1">Membrane</location>
    </subcellularLocation>
</comment>
<proteinExistence type="predicted"/>
<feature type="chain" id="PRO_5024970747" evidence="3">
    <location>
        <begin position="21"/>
        <end position="489"/>
    </location>
</feature>
<dbReference type="Gene3D" id="3.40.710.10">
    <property type="entry name" value="DD-peptidase/beta-lactamase superfamily"/>
    <property type="match status" value="1"/>
</dbReference>
<dbReference type="PANTHER" id="PTHR46825:SF11">
    <property type="entry name" value="PENICILLIN-BINDING PROTEIN 4"/>
    <property type="match status" value="1"/>
</dbReference>
<dbReference type="RefSeq" id="WP_150901865.1">
    <property type="nucleotide sequence ID" value="NZ_VTWT01000001.1"/>
</dbReference>
<dbReference type="InterPro" id="IPR012338">
    <property type="entry name" value="Beta-lactam/transpept-like"/>
</dbReference>
<comment type="caution">
    <text evidence="5">The sequence shown here is derived from an EMBL/GenBank/DDBJ whole genome shotgun (WGS) entry which is preliminary data.</text>
</comment>